<dbReference type="InParanoid" id="B2A889"/>
<keyword evidence="7 9" id="KW-0472">Membrane</keyword>
<dbReference type="OrthoDB" id="9155749at2"/>
<feature type="transmembrane region" description="Helical" evidence="9">
    <location>
        <begin position="478"/>
        <end position="499"/>
    </location>
</feature>
<keyword evidence="3" id="KW-0813">Transport</keyword>
<feature type="coiled-coil region" evidence="8">
    <location>
        <begin position="168"/>
        <end position="195"/>
    </location>
</feature>
<gene>
    <name evidence="11" type="ordered locus">Nther_0870</name>
</gene>
<keyword evidence="6 9" id="KW-1133">Transmembrane helix</keyword>
<dbReference type="eggNOG" id="COG0569">
    <property type="taxonomic scope" value="Bacteria"/>
</dbReference>
<feature type="domain" description="RCK C-terminal" evidence="10">
    <location>
        <begin position="265"/>
        <end position="349"/>
    </location>
</feature>
<evidence type="ECO:0000256" key="5">
    <source>
        <dbReference type="ARBA" id="ARBA00022692"/>
    </source>
</evidence>
<evidence type="ECO:0000256" key="6">
    <source>
        <dbReference type="ARBA" id="ARBA00022989"/>
    </source>
</evidence>
<evidence type="ECO:0000256" key="1">
    <source>
        <dbReference type="ARBA" id="ARBA00004651"/>
    </source>
</evidence>
<dbReference type="NCBIfam" id="TIGR01625">
    <property type="entry name" value="YidE_YbjL_dupl"/>
    <property type="match status" value="2"/>
</dbReference>
<dbReference type="SUPFAM" id="SSF116726">
    <property type="entry name" value="TrkA C-terminal domain-like"/>
    <property type="match status" value="2"/>
</dbReference>
<keyword evidence="8" id="KW-0175">Coiled coil</keyword>
<evidence type="ECO:0000256" key="9">
    <source>
        <dbReference type="SAM" id="Phobius"/>
    </source>
</evidence>
<dbReference type="InterPro" id="IPR006512">
    <property type="entry name" value="YidE_YbjL"/>
</dbReference>
<sequence length="534" mass="56717">MSIFHETPVLTIFTIILLGLLLGSIQFKGLKLGASGVLLVALLMGHFGFEIPKVAQDLGLALFVLSVGLKAGPRFFRMLKRKGIAFSGIGLAIVISTGLITLMLSKLLNIPAPLGIGLMTGALTSTPGLAAAIEATGDPMASVGYGIAYPFGVIAVVMFVQLVPKIKKDSFLEALQSAEADKERKQQRKNLISKAFRVENPELHKKTLAEIKLQKKAEVIISRIFRHDRSFVGRNDAVLLQGDHINVVGTSEELKKVDDYFGPSVEINDKTKEETDTEVENIIMNRDDLAGKTLQELNLRHNPGVTITRVERSGIEFLPKPGKTLDKGDICTAVGTDKSLKELKDLFASKHLQVSDVDMLPISVFLLSGILLGMIPIFIPGLGTIQIGVAGGPLFAGLIASHFGRIGPLKARFNSSGLNTINSLGLTLFLAGAGTSAGSDLVTVIAKHGIGIFASGAVITLVPLIISAWLVQRVFKLNLVHGLGAICGGMTSTPGLGALNDITDSEEPSVAYAAVYPLALILVAISSQLLALLI</sequence>
<keyword evidence="12" id="KW-1185">Reference proteome</keyword>
<dbReference type="GO" id="GO:0005886">
    <property type="term" value="C:plasma membrane"/>
    <property type="evidence" value="ECO:0007669"/>
    <property type="project" value="UniProtKB-SubCell"/>
</dbReference>
<feature type="transmembrane region" description="Helical" evidence="9">
    <location>
        <begin position="55"/>
        <end position="72"/>
    </location>
</feature>
<accession>B2A889</accession>
<evidence type="ECO:0000313" key="11">
    <source>
        <dbReference type="EMBL" id="ACB84455.1"/>
    </source>
</evidence>
<dbReference type="GO" id="GO:0008324">
    <property type="term" value="F:monoatomic cation transmembrane transporter activity"/>
    <property type="evidence" value="ECO:0007669"/>
    <property type="project" value="InterPro"/>
</dbReference>
<dbReference type="HOGENOM" id="CLU_035023_3_0_9"/>
<dbReference type="Pfam" id="PF02080">
    <property type="entry name" value="TrkA_C"/>
    <property type="match status" value="2"/>
</dbReference>
<evidence type="ECO:0000256" key="4">
    <source>
        <dbReference type="ARBA" id="ARBA00022475"/>
    </source>
</evidence>
<dbReference type="Proteomes" id="UP000001683">
    <property type="component" value="Chromosome"/>
</dbReference>
<comment type="similarity">
    <text evidence="2">Belongs to the AAE transporter (TC 2.A.81) family.</text>
</comment>
<dbReference type="eggNOG" id="COG2985">
    <property type="taxonomic scope" value="Bacteria"/>
</dbReference>
<evidence type="ECO:0000259" key="10">
    <source>
        <dbReference type="PROSITE" id="PS51202"/>
    </source>
</evidence>
<dbReference type="InterPro" id="IPR006037">
    <property type="entry name" value="RCK_C"/>
</dbReference>
<feature type="transmembrane region" description="Helical" evidence="9">
    <location>
        <begin position="84"/>
        <end position="104"/>
    </location>
</feature>
<dbReference type="Gene3D" id="3.30.70.1450">
    <property type="entry name" value="Regulator of K+ conductance, C-terminal domain"/>
    <property type="match status" value="2"/>
</dbReference>
<dbReference type="GO" id="GO:0006813">
    <property type="term" value="P:potassium ion transport"/>
    <property type="evidence" value="ECO:0007669"/>
    <property type="project" value="InterPro"/>
</dbReference>
<dbReference type="AlphaFoldDB" id="B2A889"/>
<feature type="transmembrane region" description="Helical" evidence="9">
    <location>
        <begin position="6"/>
        <end position="25"/>
    </location>
</feature>
<protein>
    <submittedName>
        <fullName evidence="11">YidE/YbjL duplication</fullName>
    </submittedName>
</protein>
<reference evidence="11 12" key="2">
    <citation type="journal article" date="2011" name="J. Bacteriol.">
        <title>Complete genome sequence of the anaerobic, halophilic alkalithermophile Natranaerobius thermophilus JW/NM-WN-LF.</title>
        <authorList>
            <person name="Zhao B."/>
            <person name="Mesbah N.M."/>
            <person name="Dalin E."/>
            <person name="Goodwin L."/>
            <person name="Nolan M."/>
            <person name="Pitluck S."/>
            <person name="Chertkov O."/>
            <person name="Brettin T.S."/>
            <person name="Han J."/>
            <person name="Larimer F.W."/>
            <person name="Land M.L."/>
            <person name="Hauser L."/>
            <person name="Kyrpides N."/>
            <person name="Wiegel J."/>
        </authorList>
    </citation>
    <scope>NUCLEOTIDE SEQUENCE [LARGE SCALE GENOMIC DNA]</scope>
    <source>
        <strain evidence="12">ATCC BAA-1301 / DSM 18059 / JW/NM-WN-LF</strain>
    </source>
</reference>
<evidence type="ECO:0000256" key="7">
    <source>
        <dbReference type="ARBA" id="ARBA00023136"/>
    </source>
</evidence>
<proteinExistence type="inferred from homology"/>
<dbReference type="PROSITE" id="PS51202">
    <property type="entry name" value="RCK_C"/>
    <property type="match status" value="2"/>
</dbReference>
<reference evidence="11 12" key="1">
    <citation type="submission" date="2008-04" db="EMBL/GenBank/DDBJ databases">
        <title>Complete sequence of chromosome of Natranaerobius thermophilus JW/NM-WN-LF.</title>
        <authorList>
            <consortium name="US DOE Joint Genome Institute"/>
            <person name="Copeland A."/>
            <person name="Lucas S."/>
            <person name="Lapidus A."/>
            <person name="Glavina del Rio T."/>
            <person name="Dalin E."/>
            <person name="Tice H."/>
            <person name="Bruce D."/>
            <person name="Goodwin L."/>
            <person name="Pitluck S."/>
            <person name="Chertkov O."/>
            <person name="Brettin T."/>
            <person name="Detter J.C."/>
            <person name="Han C."/>
            <person name="Kuske C.R."/>
            <person name="Schmutz J."/>
            <person name="Larimer F."/>
            <person name="Land M."/>
            <person name="Hauser L."/>
            <person name="Kyrpides N."/>
            <person name="Lykidis A."/>
            <person name="Mesbah N.M."/>
            <person name="Wiegel J."/>
        </authorList>
    </citation>
    <scope>NUCLEOTIDE SEQUENCE [LARGE SCALE GENOMIC DNA]</scope>
    <source>
        <strain evidence="12">ATCC BAA-1301 / DSM 18059 / JW/NM-WN-LF</strain>
    </source>
</reference>
<dbReference type="RefSeq" id="WP_012447333.1">
    <property type="nucleotide sequence ID" value="NC_010718.1"/>
</dbReference>
<dbReference type="Pfam" id="PF06826">
    <property type="entry name" value="Asp-Al_Ex"/>
    <property type="match status" value="2"/>
</dbReference>
<dbReference type="EMBL" id="CP001034">
    <property type="protein sequence ID" value="ACB84455.1"/>
    <property type="molecule type" value="Genomic_DNA"/>
</dbReference>
<feature type="transmembrane region" description="Helical" evidence="9">
    <location>
        <begin position="143"/>
        <end position="163"/>
    </location>
</feature>
<keyword evidence="4" id="KW-1003">Cell membrane</keyword>
<feature type="domain" description="RCK C-terminal" evidence="10">
    <location>
        <begin position="178"/>
        <end position="263"/>
    </location>
</feature>
<dbReference type="InterPro" id="IPR050144">
    <property type="entry name" value="AAE_transporter"/>
</dbReference>
<dbReference type="InterPro" id="IPR036721">
    <property type="entry name" value="RCK_C_sf"/>
</dbReference>
<evidence type="ECO:0000313" key="12">
    <source>
        <dbReference type="Proteomes" id="UP000001683"/>
    </source>
</evidence>
<evidence type="ECO:0000256" key="8">
    <source>
        <dbReference type="SAM" id="Coils"/>
    </source>
</evidence>
<evidence type="ECO:0000256" key="3">
    <source>
        <dbReference type="ARBA" id="ARBA00022448"/>
    </source>
</evidence>
<keyword evidence="5 9" id="KW-0812">Transmembrane</keyword>
<organism evidence="11 12">
    <name type="scientific">Natranaerobius thermophilus (strain ATCC BAA-1301 / DSM 18059 / JW/NM-WN-LF)</name>
    <dbReference type="NCBI Taxonomy" id="457570"/>
    <lineage>
        <taxon>Bacteria</taxon>
        <taxon>Bacillati</taxon>
        <taxon>Bacillota</taxon>
        <taxon>Clostridia</taxon>
        <taxon>Natranaerobiales</taxon>
        <taxon>Natranaerobiaceae</taxon>
        <taxon>Natranaerobius</taxon>
    </lineage>
</organism>
<dbReference type="STRING" id="457570.Nther_0870"/>
<comment type="subcellular location">
    <subcellularLocation>
        <location evidence="1">Cell membrane</location>
        <topology evidence="1">Multi-pass membrane protein</topology>
    </subcellularLocation>
</comment>
<feature type="transmembrane region" description="Helical" evidence="9">
    <location>
        <begin position="452"/>
        <end position="471"/>
    </location>
</feature>
<feature type="transmembrane region" description="Helical" evidence="9">
    <location>
        <begin position="385"/>
        <end position="403"/>
    </location>
</feature>
<dbReference type="PANTHER" id="PTHR30445:SF3">
    <property type="entry name" value="TRANSPORT PROTEIN YIDE-RELATED"/>
    <property type="match status" value="1"/>
</dbReference>
<feature type="transmembrane region" description="Helical" evidence="9">
    <location>
        <begin position="511"/>
        <end position="533"/>
    </location>
</feature>
<dbReference type="PANTHER" id="PTHR30445">
    <property type="entry name" value="K(+)_H(+) ANTIPORTER SUBUNIT KHTT"/>
    <property type="match status" value="1"/>
</dbReference>
<evidence type="ECO:0000256" key="2">
    <source>
        <dbReference type="ARBA" id="ARBA00009854"/>
    </source>
</evidence>
<feature type="transmembrane region" description="Helical" evidence="9">
    <location>
        <begin position="424"/>
        <end position="446"/>
    </location>
</feature>
<feature type="transmembrane region" description="Helical" evidence="9">
    <location>
        <begin position="359"/>
        <end position="379"/>
    </location>
</feature>
<feature type="transmembrane region" description="Helical" evidence="9">
    <location>
        <begin position="32"/>
        <end position="49"/>
    </location>
</feature>
<dbReference type="KEGG" id="nth:Nther_0870"/>
<name>B2A889_NATTJ</name>